<proteinExistence type="predicted"/>
<reference evidence="2" key="1">
    <citation type="journal article" date="2021" name="Nat. Commun.">
        <title>Genetic determinants of endophytism in the Arabidopsis root mycobiome.</title>
        <authorList>
            <person name="Mesny F."/>
            <person name="Miyauchi S."/>
            <person name="Thiergart T."/>
            <person name="Pickel B."/>
            <person name="Atanasova L."/>
            <person name="Karlsson M."/>
            <person name="Huettel B."/>
            <person name="Barry K.W."/>
            <person name="Haridas S."/>
            <person name="Chen C."/>
            <person name="Bauer D."/>
            <person name="Andreopoulos W."/>
            <person name="Pangilinan J."/>
            <person name="LaButti K."/>
            <person name="Riley R."/>
            <person name="Lipzen A."/>
            <person name="Clum A."/>
            <person name="Drula E."/>
            <person name="Henrissat B."/>
            <person name="Kohler A."/>
            <person name="Grigoriev I.V."/>
            <person name="Martin F.M."/>
            <person name="Hacquard S."/>
        </authorList>
    </citation>
    <scope>NUCLEOTIDE SEQUENCE</scope>
    <source>
        <strain evidence="2">MPI-SDFR-AT-0073</strain>
    </source>
</reference>
<evidence type="ECO:0008006" key="4">
    <source>
        <dbReference type="Google" id="ProtNLM"/>
    </source>
</evidence>
<dbReference type="PANTHER" id="PTHR47784">
    <property type="entry name" value="STEROL UPTAKE CONTROL PROTEIN 2"/>
    <property type="match status" value="1"/>
</dbReference>
<dbReference type="OrthoDB" id="4937900at2759"/>
<feature type="region of interest" description="Disordered" evidence="1">
    <location>
        <begin position="1"/>
        <end position="20"/>
    </location>
</feature>
<evidence type="ECO:0000256" key="1">
    <source>
        <dbReference type="SAM" id="MobiDB-lite"/>
    </source>
</evidence>
<keyword evidence="3" id="KW-1185">Reference proteome</keyword>
<dbReference type="InterPro" id="IPR053157">
    <property type="entry name" value="Sterol_Uptake_Regulator"/>
</dbReference>
<comment type="caution">
    <text evidence="2">The sequence shown here is derived from an EMBL/GenBank/DDBJ whole genome shotgun (WGS) entry which is preliminary data.</text>
</comment>
<accession>A0A9P8RJG8</accession>
<dbReference type="PANTHER" id="PTHR47784:SF4">
    <property type="entry name" value="ZN(II)2CYS6 TRANSCRIPTION FACTOR (EUROFUNG)"/>
    <property type="match status" value="1"/>
</dbReference>
<sequence>MITNDSKRLQSGQRSDSDSQKNCRLCKQHHEDCIDEGPACMNGSAGDRHCSFLIDSVPRRLASLTWHTGLPSESCSSAPSWHSTIREAFAPEHILLFHHFETRLWRLPNTHLVASEGQTSRIIDMMFRCATAAPYLMDELLAFSALHLSVLTPATHEVARYRHYAMQLQTRAVVKFHAADPQWLGHNSLALFLFSSLLGMHLLFTATMDGNRHAKLLNQIAQSIHILHGVGTVTKSNWGAIRETEIKSIINQIELAEPTGLHINPYKEQCEKLFEQLNACKEKFVPESFNACSAAIHALLWVFGRHGELPKPISTHIPLAWPVLISTEFVALLQQREPVALVILAHWAVLLHYNRDFWVFGNCGQGIIEAIGDHLGPLWGPQLAWARNILKSL</sequence>
<name>A0A9P8RJG8_9PEZI</name>
<dbReference type="GeneID" id="70133297"/>
<dbReference type="RefSeq" id="XP_045950869.1">
    <property type="nucleotide sequence ID" value="XM_046104406.1"/>
</dbReference>
<evidence type="ECO:0000313" key="2">
    <source>
        <dbReference type="EMBL" id="KAH6638597.1"/>
    </source>
</evidence>
<protein>
    <recommendedName>
        <fullName evidence="4">Zn(2)-C6 fungal-type domain-containing protein</fullName>
    </recommendedName>
</protein>
<gene>
    <name evidence="2" type="ORF">BKA67DRAFT_588920</name>
</gene>
<organism evidence="2 3">
    <name type="scientific">Truncatella angustata</name>
    <dbReference type="NCBI Taxonomy" id="152316"/>
    <lineage>
        <taxon>Eukaryota</taxon>
        <taxon>Fungi</taxon>
        <taxon>Dikarya</taxon>
        <taxon>Ascomycota</taxon>
        <taxon>Pezizomycotina</taxon>
        <taxon>Sordariomycetes</taxon>
        <taxon>Xylariomycetidae</taxon>
        <taxon>Amphisphaeriales</taxon>
        <taxon>Sporocadaceae</taxon>
        <taxon>Truncatella</taxon>
    </lineage>
</organism>
<dbReference type="EMBL" id="JAGPXC010000015">
    <property type="protein sequence ID" value="KAH6638597.1"/>
    <property type="molecule type" value="Genomic_DNA"/>
</dbReference>
<evidence type="ECO:0000313" key="3">
    <source>
        <dbReference type="Proteomes" id="UP000758603"/>
    </source>
</evidence>
<dbReference type="GO" id="GO:0001228">
    <property type="term" value="F:DNA-binding transcription activator activity, RNA polymerase II-specific"/>
    <property type="evidence" value="ECO:0007669"/>
    <property type="project" value="TreeGrafter"/>
</dbReference>
<dbReference type="AlphaFoldDB" id="A0A9P8RJG8"/>
<dbReference type="Proteomes" id="UP000758603">
    <property type="component" value="Unassembled WGS sequence"/>
</dbReference>